<evidence type="ECO:0000256" key="4">
    <source>
        <dbReference type="ARBA" id="ARBA00022730"/>
    </source>
</evidence>
<proteinExistence type="inferred from homology"/>
<feature type="binding site" evidence="10">
    <location>
        <position position="258"/>
    </location>
    <ligand>
        <name>Zn(2+)</name>
        <dbReference type="ChEBI" id="CHEBI:29105"/>
    </ligand>
</feature>
<dbReference type="AlphaFoldDB" id="A0A077VGN7"/>
<keyword evidence="2 10" id="KW-0690">Ribosome biogenesis</keyword>
<dbReference type="GO" id="GO:0005525">
    <property type="term" value="F:GTP binding"/>
    <property type="evidence" value="ECO:0007669"/>
    <property type="project" value="UniProtKB-UniRule"/>
</dbReference>
<evidence type="ECO:0000256" key="7">
    <source>
        <dbReference type="ARBA" id="ARBA00022833"/>
    </source>
</evidence>
<dbReference type="SUPFAM" id="SSF50249">
    <property type="entry name" value="Nucleic acid-binding proteins"/>
    <property type="match status" value="1"/>
</dbReference>
<dbReference type="SUPFAM" id="SSF52540">
    <property type="entry name" value="P-loop containing nucleoside triphosphate hydrolases"/>
    <property type="match status" value="1"/>
</dbReference>
<feature type="binding site" evidence="10">
    <location>
        <begin position="164"/>
        <end position="172"/>
    </location>
    <ligand>
        <name>GTP</name>
        <dbReference type="ChEBI" id="CHEBI:37565"/>
    </ligand>
</feature>
<keyword evidence="7 10" id="KW-0862">Zinc</keyword>
<organism evidence="13 14">
    <name type="scientific">Staphylococcus schweitzeri</name>
    <dbReference type="NCBI Taxonomy" id="1654388"/>
    <lineage>
        <taxon>Bacteria</taxon>
        <taxon>Bacillati</taxon>
        <taxon>Bacillota</taxon>
        <taxon>Bacilli</taxon>
        <taxon>Bacillales</taxon>
        <taxon>Staphylococcaceae</taxon>
        <taxon>Staphylococcus</taxon>
    </lineage>
</organism>
<comment type="similarity">
    <text evidence="10">Belongs to the TRAFAC class YlqF/YawG GTPase family. RsgA subfamily.</text>
</comment>
<accession>A0A077VGN7</accession>
<dbReference type="InterPro" id="IPR030378">
    <property type="entry name" value="G_CP_dom"/>
</dbReference>
<evidence type="ECO:0000256" key="9">
    <source>
        <dbReference type="ARBA" id="ARBA00023134"/>
    </source>
</evidence>
<dbReference type="Gene3D" id="2.40.50.140">
    <property type="entry name" value="Nucleic acid-binding proteins"/>
    <property type="match status" value="1"/>
</dbReference>
<dbReference type="GO" id="GO:0005737">
    <property type="term" value="C:cytoplasm"/>
    <property type="evidence" value="ECO:0007669"/>
    <property type="project" value="UniProtKB-SubCell"/>
</dbReference>
<evidence type="ECO:0000256" key="10">
    <source>
        <dbReference type="HAMAP-Rule" id="MF_01820"/>
    </source>
</evidence>
<dbReference type="PANTHER" id="PTHR32120">
    <property type="entry name" value="SMALL RIBOSOMAL SUBUNIT BIOGENESIS GTPASE RSGA"/>
    <property type="match status" value="1"/>
</dbReference>
<keyword evidence="1 10" id="KW-0963">Cytoplasm</keyword>
<feature type="domain" description="EngC GTPase" evidence="11">
    <location>
        <begin position="72"/>
        <end position="219"/>
    </location>
</feature>
<dbReference type="NCBIfam" id="TIGR00157">
    <property type="entry name" value="ribosome small subunit-dependent GTPase A"/>
    <property type="match status" value="1"/>
</dbReference>
<dbReference type="Gene3D" id="1.10.40.50">
    <property type="entry name" value="Probable gtpase engc, domain 3"/>
    <property type="match status" value="1"/>
</dbReference>
<comment type="cofactor">
    <cofactor evidence="10">
        <name>Zn(2+)</name>
        <dbReference type="ChEBI" id="CHEBI:29105"/>
    </cofactor>
    <text evidence="10">Binds 1 zinc ion per subunit.</text>
</comment>
<evidence type="ECO:0000256" key="3">
    <source>
        <dbReference type="ARBA" id="ARBA00022723"/>
    </source>
</evidence>
<reference evidence="13 14" key="1">
    <citation type="submission" date="2014-05" db="EMBL/GenBank/DDBJ databases">
        <authorList>
            <person name="Aslett A.Martin."/>
            <person name="De Silva Nishadi"/>
        </authorList>
    </citation>
    <scope>NUCLEOTIDE SEQUENCE [LARGE SCALE GENOMIC DNA]</scope>
</reference>
<feature type="binding site" evidence="10">
    <location>
        <position position="245"/>
    </location>
    <ligand>
        <name>Zn(2+)</name>
        <dbReference type="ChEBI" id="CHEBI:29105"/>
    </ligand>
</feature>
<evidence type="ECO:0000259" key="12">
    <source>
        <dbReference type="PROSITE" id="PS51721"/>
    </source>
</evidence>
<dbReference type="InterPro" id="IPR004881">
    <property type="entry name" value="Ribosome_biogen_GTPase_RsgA"/>
</dbReference>
<dbReference type="HAMAP" id="MF_01820">
    <property type="entry name" value="GTPase_RsgA"/>
    <property type="match status" value="1"/>
</dbReference>
<keyword evidence="4 10" id="KW-0699">rRNA-binding</keyword>
<dbReference type="InterPro" id="IPR031944">
    <property type="entry name" value="RsgA_N"/>
</dbReference>
<dbReference type="Pfam" id="PF03193">
    <property type="entry name" value="RsgA_GTPase"/>
    <property type="match status" value="1"/>
</dbReference>
<keyword evidence="3 10" id="KW-0479">Metal-binding</keyword>
<evidence type="ECO:0000313" key="14">
    <source>
        <dbReference type="Proteomes" id="UP000044616"/>
    </source>
</evidence>
<dbReference type="InterPro" id="IPR027417">
    <property type="entry name" value="P-loop_NTPase"/>
</dbReference>
<evidence type="ECO:0000256" key="1">
    <source>
        <dbReference type="ARBA" id="ARBA00022490"/>
    </source>
</evidence>
<dbReference type="CDD" id="cd01854">
    <property type="entry name" value="YjeQ_EngC"/>
    <property type="match status" value="1"/>
</dbReference>
<comment type="subcellular location">
    <subcellularLocation>
        <location evidence="10">Cytoplasm</location>
    </subcellularLocation>
</comment>
<feature type="domain" description="CP-type G" evidence="12">
    <location>
        <begin position="63"/>
        <end position="221"/>
    </location>
</feature>
<evidence type="ECO:0000256" key="8">
    <source>
        <dbReference type="ARBA" id="ARBA00022884"/>
    </source>
</evidence>
<dbReference type="Gene3D" id="3.40.50.300">
    <property type="entry name" value="P-loop containing nucleotide triphosphate hydrolases"/>
    <property type="match status" value="1"/>
</dbReference>
<dbReference type="InterPro" id="IPR012340">
    <property type="entry name" value="NA-bd_OB-fold"/>
</dbReference>
<comment type="subunit">
    <text evidence="10">Monomer. Associates with 30S ribosomal subunit, binds 16S rRNA.</text>
</comment>
<name>A0A077VGN7_9STAP</name>
<keyword evidence="6 10" id="KW-0378">Hydrolase</keyword>
<dbReference type="Proteomes" id="UP000044616">
    <property type="component" value="Unassembled WGS sequence"/>
</dbReference>
<gene>
    <name evidence="13" type="primary">engC</name>
    <name evidence="10" type="synonym">rsgA</name>
    <name evidence="13" type="ORF">ERS140147_00165</name>
</gene>
<comment type="function">
    <text evidence="10">One of several proteins that assist in the late maturation steps of the functional core of the 30S ribosomal subunit. Helps release RbfA from mature subunits. May play a role in the assembly of ribosomal proteins into the subunit. Circularly permuted GTPase that catalyzes slow GTP hydrolysis, GTPase activity is stimulated by the 30S ribosomal subunit.</text>
</comment>
<dbReference type="PROSITE" id="PS51721">
    <property type="entry name" value="G_CP"/>
    <property type="match status" value="1"/>
</dbReference>
<evidence type="ECO:0000256" key="2">
    <source>
        <dbReference type="ARBA" id="ARBA00022517"/>
    </source>
</evidence>
<dbReference type="Pfam" id="PF16745">
    <property type="entry name" value="RsgA_N"/>
    <property type="match status" value="1"/>
</dbReference>
<keyword evidence="9 10" id="KW-0342">GTP-binding</keyword>
<dbReference type="EMBL" id="CCEH01000001">
    <property type="protein sequence ID" value="CDR26741.1"/>
    <property type="molecule type" value="Genomic_DNA"/>
</dbReference>
<dbReference type="CDD" id="cd04466">
    <property type="entry name" value="S1_YloQ_GTPase"/>
    <property type="match status" value="1"/>
</dbReference>
<feature type="binding site" evidence="10">
    <location>
        <begin position="112"/>
        <end position="115"/>
    </location>
    <ligand>
        <name>GTP</name>
        <dbReference type="ChEBI" id="CHEBI:37565"/>
    </ligand>
</feature>
<dbReference type="PROSITE" id="PS50936">
    <property type="entry name" value="ENGC_GTPASE"/>
    <property type="match status" value="1"/>
</dbReference>
<evidence type="ECO:0000256" key="5">
    <source>
        <dbReference type="ARBA" id="ARBA00022741"/>
    </source>
</evidence>
<evidence type="ECO:0000259" key="11">
    <source>
        <dbReference type="PROSITE" id="PS50936"/>
    </source>
</evidence>
<dbReference type="PANTHER" id="PTHR32120:SF11">
    <property type="entry name" value="SMALL RIBOSOMAL SUBUNIT BIOGENESIS GTPASE RSGA 1, MITOCHONDRIAL-RELATED"/>
    <property type="match status" value="1"/>
</dbReference>
<keyword evidence="5 10" id="KW-0547">Nucleotide-binding</keyword>
<evidence type="ECO:0000313" key="13">
    <source>
        <dbReference type="EMBL" id="CDR26741.1"/>
    </source>
</evidence>
<keyword evidence="8 10" id="KW-0694">RNA-binding</keyword>
<evidence type="ECO:0000256" key="6">
    <source>
        <dbReference type="ARBA" id="ARBA00022801"/>
    </source>
</evidence>
<dbReference type="EC" id="3.6.1.-" evidence="10"/>
<feature type="binding site" evidence="10">
    <location>
        <position position="252"/>
    </location>
    <ligand>
        <name>Zn(2+)</name>
        <dbReference type="ChEBI" id="CHEBI:29105"/>
    </ligand>
</feature>
<feature type="binding site" evidence="10">
    <location>
        <position position="250"/>
    </location>
    <ligand>
        <name>Zn(2+)</name>
        <dbReference type="ChEBI" id="CHEBI:29105"/>
    </ligand>
</feature>
<dbReference type="InterPro" id="IPR010914">
    <property type="entry name" value="RsgA_GTPase_dom"/>
</dbReference>
<sequence length="291" mass="33856">MKTGRIVKSISGVYQVDVNGERFNTKPRGLFRKKKFSPVVGDIVDFDVQNVNEGYIHHVHERQNELKRPPVSNINTLVIVMSAVEPNFSTQLLDRFLVIAHSYQLNARILVTKKDIASMEKQHEINTLLKIYEEIGYETEFIGNDDDRKKVVEAWPAGLIVLSGQSGVGKSTFLNHYRPELNLETNDISKSLNRGKHTTRHVELFERQNGYIADTPGFSALDFEHIDKDDVKYYFLEMNRYGEKCKFRNCNHIKEPNCNVKKQLEQGNIAQFRYDHYLQLFNEISNRKVRY</sequence>
<dbReference type="GO" id="GO:0046872">
    <property type="term" value="F:metal ion binding"/>
    <property type="evidence" value="ECO:0007669"/>
    <property type="project" value="UniProtKB-KW"/>
</dbReference>
<dbReference type="GO" id="GO:0019843">
    <property type="term" value="F:rRNA binding"/>
    <property type="evidence" value="ECO:0007669"/>
    <property type="project" value="UniProtKB-KW"/>
</dbReference>
<dbReference type="GO" id="GO:0042274">
    <property type="term" value="P:ribosomal small subunit biogenesis"/>
    <property type="evidence" value="ECO:0007669"/>
    <property type="project" value="UniProtKB-UniRule"/>
</dbReference>
<dbReference type="RefSeq" id="WP_047425094.1">
    <property type="nucleotide sequence ID" value="NZ_CCEG01000002.1"/>
</dbReference>
<dbReference type="GO" id="GO:0003924">
    <property type="term" value="F:GTPase activity"/>
    <property type="evidence" value="ECO:0007669"/>
    <property type="project" value="UniProtKB-UniRule"/>
</dbReference>
<protein>
    <recommendedName>
        <fullName evidence="10">Small ribosomal subunit biogenesis GTPase RsgA</fullName>
        <ecNumber evidence="10">3.6.1.-</ecNumber>
    </recommendedName>
</protein>